<proteinExistence type="predicted"/>
<keyword evidence="2" id="KW-1185">Reference proteome</keyword>
<reference evidence="1" key="1">
    <citation type="journal article" date="2021" name="Nat. Commun.">
        <title>Genetic determinants of endophytism in the Arabidopsis root mycobiome.</title>
        <authorList>
            <person name="Mesny F."/>
            <person name="Miyauchi S."/>
            <person name="Thiergart T."/>
            <person name="Pickel B."/>
            <person name="Atanasova L."/>
            <person name="Karlsson M."/>
            <person name="Huettel B."/>
            <person name="Barry K.W."/>
            <person name="Haridas S."/>
            <person name="Chen C."/>
            <person name="Bauer D."/>
            <person name="Andreopoulos W."/>
            <person name="Pangilinan J."/>
            <person name="LaButti K."/>
            <person name="Riley R."/>
            <person name="Lipzen A."/>
            <person name="Clum A."/>
            <person name="Drula E."/>
            <person name="Henrissat B."/>
            <person name="Kohler A."/>
            <person name="Grigoriev I.V."/>
            <person name="Martin F.M."/>
            <person name="Hacquard S."/>
        </authorList>
    </citation>
    <scope>NUCLEOTIDE SEQUENCE</scope>
    <source>
        <strain evidence="1">MPI-SDFR-AT-0068</strain>
    </source>
</reference>
<dbReference type="Proteomes" id="UP000813427">
    <property type="component" value="Unassembled WGS sequence"/>
</dbReference>
<sequence length="383" mass="44346">MAPSIEPTSKLVELLSDKSKNPNLTIVDTILFHLGLADIYSLHATSRSLSWLVGYLTDSPRLLDVNKQLASFIKDPARFRYELGKYDGLICGDFVRNFFDFGRWEDTRLVIYAQEGPKSQGLTDYLTEFEGYKNGTKRPEIFRRDGITDPCIVIKTAATSPIVEIINKAQTTADLNVMSWNKAYSLLPFPTIACHKFYPLKPFDNAFGKTLRRYTKQGWTTRDMLWPDMTRELIPQKECHRVGDSRSLIIKLGKLPRGDFTPDYVLEGNVFSMLWESDSTHRSLAIGTESVIKSFTLRHTYSNGSKGISCASWKRFLDERLRRWIFVEMIKMDRNQRPRGFYFLSPGNYNVTIPDDYKPPDDWDYADDQMIPWFREWESRGSN</sequence>
<dbReference type="EMBL" id="JAGPXF010000008">
    <property type="protein sequence ID" value="KAH7233073.1"/>
    <property type="molecule type" value="Genomic_DNA"/>
</dbReference>
<evidence type="ECO:0000313" key="1">
    <source>
        <dbReference type="EMBL" id="KAH7233073.1"/>
    </source>
</evidence>
<protein>
    <submittedName>
        <fullName evidence="1">Uncharacterized protein</fullName>
    </submittedName>
</protein>
<comment type="caution">
    <text evidence="1">The sequence shown here is derived from an EMBL/GenBank/DDBJ whole genome shotgun (WGS) entry which is preliminary data.</text>
</comment>
<accession>A0A8K0W703</accession>
<name>A0A8K0W703_9HYPO</name>
<dbReference type="AlphaFoldDB" id="A0A8K0W703"/>
<evidence type="ECO:0000313" key="2">
    <source>
        <dbReference type="Proteomes" id="UP000813427"/>
    </source>
</evidence>
<feature type="non-terminal residue" evidence="1">
    <location>
        <position position="1"/>
    </location>
</feature>
<dbReference type="OrthoDB" id="10025998at2759"/>
<gene>
    <name evidence="1" type="ORF">BKA59DRAFT_314274</name>
</gene>
<organism evidence="1 2">
    <name type="scientific">Fusarium tricinctum</name>
    <dbReference type="NCBI Taxonomy" id="61284"/>
    <lineage>
        <taxon>Eukaryota</taxon>
        <taxon>Fungi</taxon>
        <taxon>Dikarya</taxon>
        <taxon>Ascomycota</taxon>
        <taxon>Pezizomycotina</taxon>
        <taxon>Sordariomycetes</taxon>
        <taxon>Hypocreomycetidae</taxon>
        <taxon>Hypocreales</taxon>
        <taxon>Nectriaceae</taxon>
        <taxon>Fusarium</taxon>
        <taxon>Fusarium tricinctum species complex</taxon>
    </lineage>
</organism>